<name>A0ABU5UUQ8_NODSP</name>
<keyword evidence="3" id="KW-1185">Reference proteome</keyword>
<evidence type="ECO:0000256" key="1">
    <source>
        <dbReference type="SAM" id="Phobius"/>
    </source>
</evidence>
<proteinExistence type="predicted"/>
<evidence type="ECO:0000313" key="3">
    <source>
        <dbReference type="Proteomes" id="UP001303285"/>
    </source>
</evidence>
<gene>
    <name evidence="2" type="ORF">VB695_18570</name>
</gene>
<keyword evidence="1" id="KW-0812">Transmembrane</keyword>
<reference evidence="2 3" key="1">
    <citation type="submission" date="2023-12" db="EMBL/GenBank/DDBJ databases">
        <title>Baltic Sea Cyanobacteria.</title>
        <authorList>
            <person name="Delbaje E."/>
            <person name="Fewer D.P."/>
            <person name="Shishido T.K."/>
        </authorList>
    </citation>
    <scope>NUCLEOTIDE SEQUENCE [LARGE SCALE GENOMIC DNA]</scope>
    <source>
        <strain evidence="2 3">UHCC 0060</strain>
    </source>
</reference>
<keyword evidence="1" id="KW-1133">Transmembrane helix</keyword>
<keyword evidence="1" id="KW-0472">Membrane</keyword>
<protein>
    <submittedName>
        <fullName evidence="2">Uncharacterized protein</fullName>
    </submittedName>
</protein>
<sequence length="44" mass="5097">MPNTQIPDFLEKSGIYIVKVLCLIMLTYLIYSENIYGSIVKDEQ</sequence>
<accession>A0ABU5UUQ8</accession>
<dbReference type="EMBL" id="JAYGHK010000073">
    <property type="protein sequence ID" value="MEA5610048.1"/>
    <property type="molecule type" value="Genomic_DNA"/>
</dbReference>
<evidence type="ECO:0000313" key="2">
    <source>
        <dbReference type="EMBL" id="MEA5610048.1"/>
    </source>
</evidence>
<dbReference type="Proteomes" id="UP001303285">
    <property type="component" value="Unassembled WGS sequence"/>
</dbReference>
<organism evidence="2 3">
    <name type="scientific">Nodularia spumigena UHCC 0060</name>
    <dbReference type="NCBI Taxonomy" id="3110300"/>
    <lineage>
        <taxon>Bacteria</taxon>
        <taxon>Bacillati</taxon>
        <taxon>Cyanobacteriota</taxon>
        <taxon>Cyanophyceae</taxon>
        <taxon>Nostocales</taxon>
        <taxon>Nodulariaceae</taxon>
        <taxon>Nodularia</taxon>
    </lineage>
</organism>
<comment type="caution">
    <text evidence="2">The sequence shown here is derived from an EMBL/GenBank/DDBJ whole genome shotgun (WGS) entry which is preliminary data.</text>
</comment>
<feature type="transmembrane region" description="Helical" evidence="1">
    <location>
        <begin position="13"/>
        <end position="31"/>
    </location>
</feature>